<evidence type="ECO:0000313" key="1">
    <source>
        <dbReference type="EMBL" id="ACS89149.1"/>
    </source>
</evidence>
<dbReference type="EMBL" id="CP001463">
    <property type="protein sequence ID" value="ACS89149.1"/>
    <property type="molecule type" value="Genomic_DNA"/>
</dbReference>
<dbReference type="RefSeq" id="WP_012766110.1">
    <property type="nucleotide sequence ID" value="NC_012883.1"/>
</dbReference>
<dbReference type="AlphaFoldDB" id="C6A0K4"/>
<dbReference type="GeneID" id="76624107"/>
<dbReference type="HOGENOM" id="CLU_3283072_0_0_2"/>
<dbReference type="KEGG" id="tsi:TSIB_0081"/>
<dbReference type="STRING" id="604354.TSIB_0081"/>
<dbReference type="eggNOG" id="arCOG15125">
    <property type="taxonomic scope" value="Archaea"/>
</dbReference>
<evidence type="ECO:0000313" key="2">
    <source>
        <dbReference type="Proteomes" id="UP000009079"/>
    </source>
</evidence>
<keyword evidence="2" id="KW-1185">Reference proteome</keyword>
<dbReference type="Proteomes" id="UP000009079">
    <property type="component" value="Chromosome"/>
</dbReference>
<sequence length="40" mass="4701">MDILESFEAYAIFIVMAKDESHAKILVKEYIKKETCRKHA</sequence>
<gene>
    <name evidence="1" type="ordered locus">TSIB_0081</name>
</gene>
<reference evidence="1 2" key="1">
    <citation type="journal article" date="2009" name="Appl. Environ. Microbiol.">
        <title>Metabolic versatility and indigenous origin of the archaeon Thermococcus sibiricus, isolated from a siberian oil reservoir, as revealed by genome analysis.</title>
        <authorList>
            <person name="Mardanov A.V."/>
            <person name="Ravin N.V."/>
            <person name="Svetlitchnyi V.A."/>
            <person name="Beletsky A.V."/>
            <person name="Miroshnichenko M.L."/>
            <person name="Bonch-Osmolovskaya E.A."/>
            <person name="Skryabin K.G."/>
        </authorList>
    </citation>
    <scope>NUCLEOTIDE SEQUENCE [LARGE SCALE GENOMIC DNA]</scope>
    <source>
        <strain evidence="2">DSM 12597 / MM 739</strain>
    </source>
</reference>
<organism evidence="1 2">
    <name type="scientific">Thermococcus sibiricus (strain DSM 12597 / MM 739)</name>
    <dbReference type="NCBI Taxonomy" id="604354"/>
    <lineage>
        <taxon>Archaea</taxon>
        <taxon>Methanobacteriati</taxon>
        <taxon>Methanobacteriota</taxon>
        <taxon>Thermococci</taxon>
        <taxon>Thermococcales</taxon>
        <taxon>Thermococcaceae</taxon>
        <taxon>Thermococcus</taxon>
    </lineage>
</organism>
<name>C6A0K4_THESM</name>
<accession>C6A0K4</accession>
<proteinExistence type="predicted"/>
<protein>
    <submittedName>
        <fullName evidence="1">Uncharacterized protein</fullName>
    </submittedName>
</protein>